<dbReference type="SUPFAM" id="SSF52540">
    <property type="entry name" value="P-loop containing nucleoside triphosphate hydrolases"/>
    <property type="match status" value="1"/>
</dbReference>
<dbReference type="InterPro" id="IPR011527">
    <property type="entry name" value="ABC1_TM_dom"/>
</dbReference>
<comment type="subcellular location">
    <subcellularLocation>
        <location evidence="1">Cell membrane</location>
        <topology evidence="1">Multi-pass membrane protein</topology>
    </subcellularLocation>
</comment>
<evidence type="ECO:0000259" key="9">
    <source>
        <dbReference type="PROSITE" id="PS50893"/>
    </source>
</evidence>
<dbReference type="FunFam" id="3.40.50.300:FF:000287">
    <property type="entry name" value="Multidrug ABC transporter ATP-binding protein"/>
    <property type="match status" value="1"/>
</dbReference>
<dbReference type="GO" id="GO:0016887">
    <property type="term" value="F:ATP hydrolysis activity"/>
    <property type="evidence" value="ECO:0007669"/>
    <property type="project" value="InterPro"/>
</dbReference>
<dbReference type="AlphaFoldDB" id="A0A917MY43"/>
<accession>A0A917MY43</accession>
<name>A0A917MY43_9BACT</name>
<evidence type="ECO:0000256" key="6">
    <source>
        <dbReference type="ARBA" id="ARBA00022989"/>
    </source>
</evidence>
<dbReference type="SUPFAM" id="SSF90123">
    <property type="entry name" value="ABC transporter transmembrane region"/>
    <property type="match status" value="1"/>
</dbReference>
<evidence type="ECO:0000256" key="5">
    <source>
        <dbReference type="ARBA" id="ARBA00022840"/>
    </source>
</evidence>
<dbReference type="Pfam" id="PF00664">
    <property type="entry name" value="ABC_membrane"/>
    <property type="match status" value="1"/>
</dbReference>
<dbReference type="GO" id="GO:0015421">
    <property type="term" value="F:ABC-type oligopeptide transporter activity"/>
    <property type="evidence" value="ECO:0007669"/>
    <property type="project" value="TreeGrafter"/>
</dbReference>
<dbReference type="PROSITE" id="PS00211">
    <property type="entry name" value="ABC_TRANSPORTER_1"/>
    <property type="match status" value="1"/>
</dbReference>
<organism evidence="11 12">
    <name type="scientific">Filimonas zeae</name>
    <dbReference type="NCBI Taxonomy" id="1737353"/>
    <lineage>
        <taxon>Bacteria</taxon>
        <taxon>Pseudomonadati</taxon>
        <taxon>Bacteroidota</taxon>
        <taxon>Chitinophagia</taxon>
        <taxon>Chitinophagales</taxon>
        <taxon>Chitinophagaceae</taxon>
        <taxon>Filimonas</taxon>
    </lineage>
</organism>
<evidence type="ECO:0000256" key="7">
    <source>
        <dbReference type="ARBA" id="ARBA00023136"/>
    </source>
</evidence>
<feature type="domain" description="ABC transmembrane type-1" evidence="10">
    <location>
        <begin position="35"/>
        <end position="344"/>
    </location>
</feature>
<dbReference type="Gene3D" id="1.20.1560.10">
    <property type="entry name" value="ABC transporter type 1, transmembrane domain"/>
    <property type="match status" value="1"/>
</dbReference>
<evidence type="ECO:0000313" key="11">
    <source>
        <dbReference type="EMBL" id="GGH76567.1"/>
    </source>
</evidence>
<dbReference type="InterPro" id="IPR027417">
    <property type="entry name" value="P-loop_NTPase"/>
</dbReference>
<dbReference type="CDD" id="cd03251">
    <property type="entry name" value="ABCC_MsbA"/>
    <property type="match status" value="1"/>
</dbReference>
<feature type="transmembrane region" description="Helical" evidence="8">
    <location>
        <begin position="94"/>
        <end position="117"/>
    </location>
</feature>
<dbReference type="InterPro" id="IPR003439">
    <property type="entry name" value="ABC_transporter-like_ATP-bd"/>
</dbReference>
<feature type="transmembrane region" description="Helical" evidence="8">
    <location>
        <begin position="192"/>
        <end position="215"/>
    </location>
</feature>
<dbReference type="InterPro" id="IPR003593">
    <property type="entry name" value="AAA+_ATPase"/>
</dbReference>
<keyword evidence="12" id="KW-1185">Reference proteome</keyword>
<dbReference type="GO" id="GO:0005886">
    <property type="term" value="C:plasma membrane"/>
    <property type="evidence" value="ECO:0007669"/>
    <property type="project" value="UniProtKB-SubCell"/>
</dbReference>
<reference evidence="11" key="2">
    <citation type="submission" date="2020-09" db="EMBL/GenBank/DDBJ databases">
        <authorList>
            <person name="Sun Q."/>
            <person name="Zhou Y."/>
        </authorList>
    </citation>
    <scope>NUCLEOTIDE SEQUENCE</scope>
    <source>
        <strain evidence="11">CGMCC 1.15290</strain>
    </source>
</reference>
<evidence type="ECO:0000256" key="8">
    <source>
        <dbReference type="SAM" id="Phobius"/>
    </source>
</evidence>
<feature type="transmembrane region" description="Helical" evidence="8">
    <location>
        <begin position="31"/>
        <end position="52"/>
    </location>
</feature>
<reference evidence="11" key="1">
    <citation type="journal article" date="2014" name="Int. J. Syst. Evol. Microbiol.">
        <title>Complete genome sequence of Corynebacterium casei LMG S-19264T (=DSM 44701T), isolated from a smear-ripened cheese.</title>
        <authorList>
            <consortium name="US DOE Joint Genome Institute (JGI-PGF)"/>
            <person name="Walter F."/>
            <person name="Albersmeier A."/>
            <person name="Kalinowski J."/>
            <person name="Ruckert C."/>
        </authorList>
    </citation>
    <scope>NUCLEOTIDE SEQUENCE</scope>
    <source>
        <strain evidence="11">CGMCC 1.15290</strain>
    </source>
</reference>
<protein>
    <submittedName>
        <fullName evidence="11">ABC transporter ATP-binding protein</fullName>
    </submittedName>
</protein>
<dbReference type="CDD" id="cd18552">
    <property type="entry name" value="ABC_6TM_MsbA_like"/>
    <property type="match status" value="1"/>
</dbReference>
<sequence length="613" mass="67424">MAVKVVTLPFIEDMKRFERIFKYIGAYKGKLVTYVICTLLGTLFGVFSLAMLSPFMSLIFGGASPVSAETIKTNAIGGFLSDFLNDLILKDGKIAALAVICVFIVVTTLLKNLFIYLSNYISAPIRSAVTTRFRNDLYEKILVLPVGYFTEKKKGDIISRMTNDVGEIEGSIVSTLEGLIKDPLTILTNLAYMVYLSPMLSLFLLVLLPATAFVIGRISRTLKRQSHESSEKLGTALSIMDETLGGIRVIKAFLAEKVLQNRFEQVNHELFTLRNKMNARRDLASPLTELMGVLVLSIILYFGGMLAIKYGTLPAGDLMAYIALFAIIINPAKNLSTAFFNVQRGAAAIDRVEELLKAPVTVEDSGIRQLEFTQGIEFRNVSFSYGEHTILKNINLSIPKGKTVALVGSSGAGKSTLADLIPRFHDATSGEILVDGVNIRDYSLHQLRSQISIVTQEPILFNDTIAHNIALGLPEAPRAEIEQAAKVANAFNFVASKEEGFDTNIGDRGSKLSGGERQRVTIARAVLKNPPILILDEATSSLDTESERLVQDAINNMMQNRTSVVIAHRLSTIRHADEIIVLQKGEIAERGTHEALLAQKGIYHRLVELQEVK</sequence>
<keyword evidence="4" id="KW-0547">Nucleotide-binding</keyword>
<gene>
    <name evidence="11" type="ORF">GCM10011379_41600</name>
</gene>
<dbReference type="PANTHER" id="PTHR43394:SF1">
    <property type="entry name" value="ATP-BINDING CASSETTE SUB-FAMILY B MEMBER 10, MITOCHONDRIAL"/>
    <property type="match status" value="1"/>
</dbReference>
<dbReference type="PROSITE" id="PS50929">
    <property type="entry name" value="ABC_TM1F"/>
    <property type="match status" value="1"/>
</dbReference>
<evidence type="ECO:0000256" key="1">
    <source>
        <dbReference type="ARBA" id="ARBA00004651"/>
    </source>
</evidence>
<evidence type="ECO:0000313" key="12">
    <source>
        <dbReference type="Proteomes" id="UP000627292"/>
    </source>
</evidence>
<keyword evidence="7 8" id="KW-0472">Membrane</keyword>
<dbReference type="Gene3D" id="3.40.50.300">
    <property type="entry name" value="P-loop containing nucleotide triphosphate hydrolases"/>
    <property type="match status" value="1"/>
</dbReference>
<keyword evidence="6 8" id="KW-1133">Transmembrane helix</keyword>
<dbReference type="Pfam" id="PF00005">
    <property type="entry name" value="ABC_tran"/>
    <property type="match status" value="1"/>
</dbReference>
<dbReference type="PANTHER" id="PTHR43394">
    <property type="entry name" value="ATP-DEPENDENT PERMEASE MDL1, MITOCHONDRIAL"/>
    <property type="match status" value="1"/>
</dbReference>
<comment type="caution">
    <text evidence="11">The sequence shown here is derived from an EMBL/GenBank/DDBJ whole genome shotgun (WGS) entry which is preliminary data.</text>
</comment>
<dbReference type="SMART" id="SM00382">
    <property type="entry name" value="AAA"/>
    <property type="match status" value="1"/>
</dbReference>
<dbReference type="GO" id="GO:0005524">
    <property type="term" value="F:ATP binding"/>
    <property type="evidence" value="ECO:0007669"/>
    <property type="project" value="UniProtKB-KW"/>
</dbReference>
<keyword evidence="3 8" id="KW-0812">Transmembrane</keyword>
<feature type="domain" description="ABC transporter" evidence="9">
    <location>
        <begin position="376"/>
        <end position="609"/>
    </location>
</feature>
<evidence type="ECO:0000256" key="3">
    <source>
        <dbReference type="ARBA" id="ARBA00022692"/>
    </source>
</evidence>
<dbReference type="InterPro" id="IPR017871">
    <property type="entry name" value="ABC_transporter-like_CS"/>
</dbReference>
<dbReference type="InterPro" id="IPR036640">
    <property type="entry name" value="ABC1_TM_sf"/>
</dbReference>
<feature type="transmembrane region" description="Helical" evidence="8">
    <location>
        <begin position="283"/>
        <end position="304"/>
    </location>
</feature>
<evidence type="ECO:0000256" key="4">
    <source>
        <dbReference type="ARBA" id="ARBA00022741"/>
    </source>
</evidence>
<evidence type="ECO:0000259" key="10">
    <source>
        <dbReference type="PROSITE" id="PS50929"/>
    </source>
</evidence>
<keyword evidence="5 11" id="KW-0067">ATP-binding</keyword>
<evidence type="ECO:0000256" key="2">
    <source>
        <dbReference type="ARBA" id="ARBA00022448"/>
    </source>
</evidence>
<dbReference type="PROSITE" id="PS50893">
    <property type="entry name" value="ABC_TRANSPORTER_2"/>
    <property type="match status" value="1"/>
</dbReference>
<keyword evidence="2" id="KW-0813">Transport</keyword>
<proteinExistence type="predicted"/>
<dbReference type="EMBL" id="BMIB01000004">
    <property type="protein sequence ID" value="GGH76567.1"/>
    <property type="molecule type" value="Genomic_DNA"/>
</dbReference>
<dbReference type="Proteomes" id="UP000627292">
    <property type="component" value="Unassembled WGS sequence"/>
</dbReference>
<dbReference type="InterPro" id="IPR039421">
    <property type="entry name" value="Type_1_exporter"/>
</dbReference>